<gene>
    <name evidence="3" type="ORF">HNQ39_005267</name>
</gene>
<reference evidence="3 4" key="1">
    <citation type="submission" date="2020-08" db="EMBL/GenBank/DDBJ databases">
        <title>Genomic Encyclopedia of Type Strains, Phase IV (KMG-IV): sequencing the most valuable type-strain genomes for metagenomic binning, comparative biology and taxonomic classification.</title>
        <authorList>
            <person name="Goeker M."/>
        </authorList>
    </citation>
    <scope>NUCLEOTIDE SEQUENCE [LARGE SCALE GENOMIC DNA]</scope>
    <source>
        <strain evidence="3 4">DSM 23562</strain>
    </source>
</reference>
<keyword evidence="4" id="KW-1185">Reference proteome</keyword>
<feature type="region of interest" description="Disordered" evidence="1">
    <location>
        <begin position="278"/>
        <end position="304"/>
    </location>
</feature>
<evidence type="ECO:0000256" key="1">
    <source>
        <dbReference type="SAM" id="MobiDB-lite"/>
    </source>
</evidence>
<proteinExistence type="predicted"/>
<keyword evidence="2" id="KW-0732">Signal</keyword>
<evidence type="ECO:0000256" key="2">
    <source>
        <dbReference type="SAM" id="SignalP"/>
    </source>
</evidence>
<feature type="signal peptide" evidence="2">
    <location>
        <begin position="1"/>
        <end position="22"/>
    </location>
</feature>
<name>A0A7W9W939_ARMRO</name>
<sequence length="334" mass="35347">MKTTLFFPAVLAAISVAAPVRAEADIRIDDAALQRMMGETLRSVSINVSSGGGAISLRLPNGTNVNSPVRIPVVTIGMPDPWPGIVASTNTIRNDGAPTLNYRDGRLRFALSLRPQDTAHTINTSWTSGGFWLPDVPGVGVSRIQVQGSFRLVRQGNVVALDDFQLQAAGDWQIRGLLNRISGLFHNQINTAVGNALAAELRPRLNLVVQLSVVPYLQQTTGYGNTLMVGNIAHNSDHIAITVTGRSQRPAITIPTLDGTQINPDALNAVLLQSSSHDSAAKKKEQQVDAENQKALDSAKANAKVELTPKQKAALEEYNKAAGAGGGAGKSGKG</sequence>
<feature type="chain" id="PRO_5030743911" evidence="2">
    <location>
        <begin position="23"/>
        <end position="334"/>
    </location>
</feature>
<organism evidence="3 4">
    <name type="scientific">Armatimonas rosea</name>
    <dbReference type="NCBI Taxonomy" id="685828"/>
    <lineage>
        <taxon>Bacteria</taxon>
        <taxon>Bacillati</taxon>
        <taxon>Armatimonadota</taxon>
        <taxon>Armatimonadia</taxon>
        <taxon>Armatimonadales</taxon>
        <taxon>Armatimonadaceae</taxon>
        <taxon>Armatimonas</taxon>
    </lineage>
</organism>
<comment type="caution">
    <text evidence="3">The sequence shown here is derived from an EMBL/GenBank/DDBJ whole genome shotgun (WGS) entry which is preliminary data.</text>
</comment>
<feature type="compositionally biased region" description="Basic and acidic residues" evidence="1">
    <location>
        <begin position="279"/>
        <end position="294"/>
    </location>
</feature>
<dbReference type="Proteomes" id="UP000520814">
    <property type="component" value="Unassembled WGS sequence"/>
</dbReference>
<evidence type="ECO:0000313" key="3">
    <source>
        <dbReference type="EMBL" id="MBB6053433.1"/>
    </source>
</evidence>
<evidence type="ECO:0000313" key="4">
    <source>
        <dbReference type="Proteomes" id="UP000520814"/>
    </source>
</evidence>
<dbReference type="AlphaFoldDB" id="A0A7W9W939"/>
<dbReference type="EMBL" id="JACHGW010000006">
    <property type="protein sequence ID" value="MBB6053433.1"/>
    <property type="molecule type" value="Genomic_DNA"/>
</dbReference>
<accession>A0A7W9W939</accession>
<protein>
    <submittedName>
        <fullName evidence="3">Uncharacterized protein</fullName>
    </submittedName>
</protein>
<dbReference type="RefSeq" id="WP_184203526.1">
    <property type="nucleotide sequence ID" value="NZ_JACHGW010000006.1"/>
</dbReference>